<evidence type="ECO:0000313" key="4">
    <source>
        <dbReference type="Proteomes" id="UP001497516"/>
    </source>
</evidence>
<dbReference type="EMBL" id="OZ034815">
    <property type="protein sequence ID" value="CAL1369031.1"/>
    <property type="molecule type" value="Genomic_DNA"/>
</dbReference>
<evidence type="ECO:0000256" key="1">
    <source>
        <dbReference type="SAM" id="MobiDB-lite"/>
    </source>
</evidence>
<proteinExistence type="predicted"/>
<feature type="region of interest" description="Disordered" evidence="1">
    <location>
        <begin position="133"/>
        <end position="159"/>
    </location>
</feature>
<feature type="compositionally biased region" description="Acidic residues" evidence="1">
    <location>
        <begin position="133"/>
        <end position="156"/>
    </location>
</feature>
<accession>A0AAV2D854</accession>
<feature type="domain" description="Transposase-associated" evidence="2">
    <location>
        <begin position="3"/>
        <end position="74"/>
    </location>
</feature>
<evidence type="ECO:0000259" key="2">
    <source>
        <dbReference type="Pfam" id="PF13963"/>
    </source>
</evidence>
<organism evidence="3 4">
    <name type="scientific">Linum trigynum</name>
    <dbReference type="NCBI Taxonomy" id="586398"/>
    <lineage>
        <taxon>Eukaryota</taxon>
        <taxon>Viridiplantae</taxon>
        <taxon>Streptophyta</taxon>
        <taxon>Embryophyta</taxon>
        <taxon>Tracheophyta</taxon>
        <taxon>Spermatophyta</taxon>
        <taxon>Magnoliopsida</taxon>
        <taxon>eudicotyledons</taxon>
        <taxon>Gunneridae</taxon>
        <taxon>Pentapetalae</taxon>
        <taxon>rosids</taxon>
        <taxon>fabids</taxon>
        <taxon>Malpighiales</taxon>
        <taxon>Linaceae</taxon>
        <taxon>Linum</taxon>
    </lineage>
</organism>
<dbReference type="Pfam" id="PF13963">
    <property type="entry name" value="Transpos_assoc"/>
    <property type="match status" value="1"/>
</dbReference>
<gene>
    <name evidence="3" type="ORF">LTRI10_LOCUS11855</name>
</gene>
<protein>
    <recommendedName>
        <fullName evidence="2">Transposase-associated domain-containing protein</fullName>
    </recommendedName>
</protein>
<name>A0AAV2D854_9ROSI</name>
<dbReference type="AlphaFoldDB" id="A0AAV2D854"/>
<dbReference type="InterPro" id="IPR029480">
    <property type="entry name" value="Transpos_assoc"/>
</dbReference>
<reference evidence="3 4" key="1">
    <citation type="submission" date="2024-04" db="EMBL/GenBank/DDBJ databases">
        <authorList>
            <person name="Fracassetti M."/>
        </authorList>
    </citation>
    <scope>NUCLEOTIDE SEQUENCE [LARGE SCALE GENOMIC DNA]</scope>
</reference>
<sequence>MDKSWMKKHRTSVEFKDGVQLFLDYAFRNVSHVSKVLCPCVKCANVYAQTYDDIQVHLICDGILRGYTTWVFHGKTFQASDVATSSSSMTNVSNMGVERVSIPIQSNPPMRADLRGLLRDVFRREDLVNDEVPCEQDENFLEDSEGENDDRDEVTDDPLQNTREIENLIKGADEELYPGCKTFSKLSFLVH</sequence>
<keyword evidence="4" id="KW-1185">Reference proteome</keyword>
<evidence type="ECO:0000313" key="3">
    <source>
        <dbReference type="EMBL" id="CAL1369031.1"/>
    </source>
</evidence>
<dbReference type="Proteomes" id="UP001497516">
    <property type="component" value="Chromosome 2"/>
</dbReference>